<sequence>MTESARRHATPLRAEDLDLRLSARGRSIYDRVAAFMDERVMPVERELSRSMDALEGPEPVSPL</sequence>
<gene>
    <name evidence="1" type="ORF">DI640_15395</name>
</gene>
<feature type="non-terminal residue" evidence="1">
    <location>
        <position position="63"/>
    </location>
</feature>
<dbReference type="EMBL" id="QFMX01000168">
    <property type="protein sequence ID" value="PZO69340.1"/>
    <property type="molecule type" value="Genomic_DNA"/>
</dbReference>
<dbReference type="Proteomes" id="UP000249555">
    <property type="component" value="Unassembled WGS sequence"/>
</dbReference>
<accession>A0A2W4YHF3</accession>
<dbReference type="AlphaFoldDB" id="A0A2W4YHF3"/>
<proteinExistence type="predicted"/>
<reference evidence="1 2" key="1">
    <citation type="submission" date="2017-08" db="EMBL/GenBank/DDBJ databases">
        <title>Infants hospitalized years apart are colonized by the same room-sourced microbial strains.</title>
        <authorList>
            <person name="Brooks B."/>
            <person name="Olm M.R."/>
            <person name="Firek B.A."/>
            <person name="Baker R."/>
            <person name="Thomas B.C."/>
            <person name="Morowitz M.J."/>
            <person name="Banfield J.F."/>
        </authorList>
    </citation>
    <scope>NUCLEOTIDE SEQUENCE [LARGE SCALE GENOMIC DNA]</scope>
    <source>
        <strain evidence="1">S2_018_000_R3_119</strain>
    </source>
</reference>
<evidence type="ECO:0000313" key="1">
    <source>
        <dbReference type="EMBL" id="PZO69340.1"/>
    </source>
</evidence>
<name>A0A2W4YHF3_9SPHN</name>
<organism evidence="1 2">
    <name type="scientific">Sphingomonas taxi</name>
    <dbReference type="NCBI Taxonomy" id="1549858"/>
    <lineage>
        <taxon>Bacteria</taxon>
        <taxon>Pseudomonadati</taxon>
        <taxon>Pseudomonadota</taxon>
        <taxon>Alphaproteobacteria</taxon>
        <taxon>Sphingomonadales</taxon>
        <taxon>Sphingomonadaceae</taxon>
        <taxon>Sphingomonas</taxon>
    </lineage>
</organism>
<comment type="caution">
    <text evidence="1">The sequence shown here is derived from an EMBL/GenBank/DDBJ whole genome shotgun (WGS) entry which is preliminary data.</text>
</comment>
<protein>
    <submittedName>
        <fullName evidence="1">Uncharacterized protein</fullName>
    </submittedName>
</protein>
<evidence type="ECO:0000313" key="2">
    <source>
        <dbReference type="Proteomes" id="UP000249555"/>
    </source>
</evidence>